<feature type="compositionally biased region" description="Low complexity" evidence="9">
    <location>
        <begin position="404"/>
        <end position="413"/>
    </location>
</feature>
<evidence type="ECO:0000256" key="7">
    <source>
        <dbReference type="ARBA" id="ARBA00025346"/>
    </source>
</evidence>
<feature type="region of interest" description="Disordered" evidence="9">
    <location>
        <begin position="487"/>
        <end position="525"/>
    </location>
</feature>
<feature type="domain" description="Transcription initiation factor TFIID component TAF4 C-terminal" evidence="10">
    <location>
        <begin position="262"/>
        <end position="559"/>
    </location>
</feature>
<dbReference type="EMBL" id="JAGHQM010000585">
    <property type="protein sequence ID" value="KAH0559494.1"/>
    <property type="molecule type" value="Genomic_DNA"/>
</dbReference>
<keyword evidence="4" id="KW-0805">Transcription regulation</keyword>
<comment type="caution">
    <text evidence="11">The sequence shown here is derived from an EMBL/GenBank/DDBJ whole genome shotgun (WGS) entry which is preliminary data.</text>
</comment>
<feature type="compositionally biased region" description="Basic and acidic residues" evidence="9">
    <location>
        <begin position="428"/>
        <end position="456"/>
    </location>
</feature>
<sequence length="566" mass="58839">MSPPHSSPSPSANTPGGLPPAKRQRLSPNPSPPYGLSPNSPSFFPSNVPLLGGSAATNGATAMPQPQVVGAMGPPSKPVEKATDTAELADVLASSGIDLKDEETFLTSSYNTTNRQLNNVSFASNNASFNSANSSQSTTGTISASNSFNNNASFGSIGESVLALAGSISGPPVPYNSAEEILKQEQKNANRRQIESKAFHLNDPFLSGGPLRNRVTRRTYENGARLPPEDAHHQPPRHASATITGPDGSRIVAYTGSMVSADSMLSDILALLSLAAGERIRGLVEDAATLAKGRQTGSHGLVPPEWSDIAVGLGPEAAMPSSAAGARGGWESAVSPRTNPLKRSFSSSSKQPNPVSGAATVNTISFPNEVAKSLRSLAQRERDAEESWLSRRSSKLQKPLNTEGGNASSAGPGTPAPGSPASGLLGERAPEVDSGKKTSAKEQRKQQASKLEEFNQHRSANSTANMMLGGGGLFGKGKKKQYAWMTSGGVGSTPGSPRLNTAVAGSSGLEGAGIGGGTFGPGKRIGEWREDREKGTGVQLRDWINALETDGREKRALVKAYARLSK</sequence>
<evidence type="ECO:0000256" key="2">
    <source>
        <dbReference type="ARBA" id="ARBA00006178"/>
    </source>
</evidence>
<organism evidence="11 12">
    <name type="scientific">Trichoglossum hirsutum</name>
    <dbReference type="NCBI Taxonomy" id="265104"/>
    <lineage>
        <taxon>Eukaryota</taxon>
        <taxon>Fungi</taxon>
        <taxon>Dikarya</taxon>
        <taxon>Ascomycota</taxon>
        <taxon>Pezizomycotina</taxon>
        <taxon>Geoglossomycetes</taxon>
        <taxon>Geoglossales</taxon>
        <taxon>Geoglossaceae</taxon>
        <taxon>Trichoglossum</taxon>
    </lineage>
</organism>
<dbReference type="GO" id="GO:0005669">
    <property type="term" value="C:transcription factor TFIID complex"/>
    <property type="evidence" value="ECO:0007669"/>
    <property type="project" value="InterPro"/>
</dbReference>
<dbReference type="GO" id="GO:0006352">
    <property type="term" value="P:DNA-templated transcription initiation"/>
    <property type="evidence" value="ECO:0007669"/>
    <property type="project" value="InterPro"/>
</dbReference>
<feature type="region of interest" description="Disordered" evidence="9">
    <location>
        <begin position="318"/>
        <end position="361"/>
    </location>
</feature>
<accession>A0A9P8LBY9</accession>
<evidence type="ECO:0000256" key="3">
    <source>
        <dbReference type="ARBA" id="ARBA00017306"/>
    </source>
</evidence>
<dbReference type="Pfam" id="PF05236">
    <property type="entry name" value="TAF4"/>
    <property type="match status" value="1"/>
</dbReference>
<keyword evidence="6" id="KW-0539">Nucleus</keyword>
<comment type="function">
    <text evidence="7">Functions as a component of the DNA-binding general transcription factor complex TFIID. Binding of TFIID to a promoter (with or without TATA element) is the initial step in pre-initiation complex (PIC) formation. TFIID plays a key role in the regulation of gene expression by RNA polymerase II through different activities such as transcription activator interaction, core promoter recognition and selectivity, TFIIA and TFIIB interaction, chromatin modification (histone acetylation by TAF1), facilitation of DNA opening and initiation of transcription.</text>
</comment>
<feature type="region of interest" description="Disordered" evidence="9">
    <location>
        <begin position="1"/>
        <end position="80"/>
    </location>
</feature>
<gene>
    <name evidence="11" type="ORF">GP486_003993</name>
</gene>
<evidence type="ECO:0000256" key="4">
    <source>
        <dbReference type="ARBA" id="ARBA00023015"/>
    </source>
</evidence>
<keyword evidence="12" id="KW-1185">Reference proteome</keyword>
<dbReference type="InterPro" id="IPR007900">
    <property type="entry name" value="TAF4_C"/>
</dbReference>
<dbReference type="Proteomes" id="UP000750711">
    <property type="component" value="Unassembled WGS sequence"/>
</dbReference>
<feature type="compositionally biased region" description="Gly residues" evidence="9">
    <location>
        <begin position="508"/>
        <end position="520"/>
    </location>
</feature>
<evidence type="ECO:0000259" key="10">
    <source>
        <dbReference type="Pfam" id="PF05236"/>
    </source>
</evidence>
<name>A0A9P8LBY9_9PEZI</name>
<proteinExistence type="inferred from homology"/>
<reference evidence="11" key="1">
    <citation type="submission" date="2021-03" db="EMBL/GenBank/DDBJ databases">
        <title>Comparative genomics and phylogenomic investigation of the class Geoglossomycetes provide insights into ecological specialization and systematics.</title>
        <authorList>
            <person name="Melie T."/>
            <person name="Pirro S."/>
            <person name="Miller A.N."/>
            <person name="Quandt A."/>
        </authorList>
    </citation>
    <scope>NUCLEOTIDE SEQUENCE</scope>
    <source>
        <strain evidence="11">CAQ_001_2017</strain>
    </source>
</reference>
<feature type="compositionally biased region" description="Low complexity" evidence="9">
    <location>
        <begin position="37"/>
        <end position="49"/>
    </location>
</feature>
<feature type="region of interest" description="Disordered" evidence="9">
    <location>
        <begin position="224"/>
        <end position="247"/>
    </location>
</feature>
<evidence type="ECO:0000313" key="11">
    <source>
        <dbReference type="EMBL" id="KAH0559494.1"/>
    </source>
</evidence>
<feature type="compositionally biased region" description="Polar residues" evidence="9">
    <location>
        <begin position="344"/>
        <end position="361"/>
    </location>
</feature>
<evidence type="ECO:0000256" key="6">
    <source>
        <dbReference type="ARBA" id="ARBA00023242"/>
    </source>
</evidence>
<protein>
    <recommendedName>
        <fullName evidence="3">Transcription initiation factor TFIID subunit 4</fullName>
    </recommendedName>
    <alternativeName>
        <fullName evidence="8">TBP-associated factor 4</fullName>
    </alternativeName>
</protein>
<evidence type="ECO:0000256" key="5">
    <source>
        <dbReference type="ARBA" id="ARBA00023163"/>
    </source>
</evidence>
<evidence type="ECO:0000256" key="9">
    <source>
        <dbReference type="SAM" id="MobiDB-lite"/>
    </source>
</evidence>
<evidence type="ECO:0000256" key="8">
    <source>
        <dbReference type="ARBA" id="ARBA00031747"/>
    </source>
</evidence>
<evidence type="ECO:0000313" key="12">
    <source>
        <dbReference type="Proteomes" id="UP000750711"/>
    </source>
</evidence>
<comment type="similarity">
    <text evidence="2">Belongs to the TAF4 family.</text>
</comment>
<comment type="subcellular location">
    <subcellularLocation>
        <location evidence="1">Nucleus</location>
    </subcellularLocation>
</comment>
<evidence type="ECO:0000256" key="1">
    <source>
        <dbReference type="ARBA" id="ARBA00004123"/>
    </source>
</evidence>
<dbReference type="AlphaFoldDB" id="A0A9P8LBY9"/>
<keyword evidence="5" id="KW-0804">Transcription</keyword>
<feature type="region of interest" description="Disordered" evidence="9">
    <location>
        <begin position="384"/>
        <end position="472"/>
    </location>
</feature>